<accession>A0A7C8YTP6</accession>
<evidence type="ECO:0000259" key="4">
    <source>
        <dbReference type="PROSITE" id="PS51523"/>
    </source>
</evidence>
<dbReference type="Gene3D" id="1.10.10.60">
    <property type="entry name" value="Homeodomain-like"/>
    <property type="match status" value="1"/>
</dbReference>
<proteinExistence type="predicted"/>
<dbReference type="GO" id="GO:0050793">
    <property type="term" value="P:regulation of developmental process"/>
    <property type="evidence" value="ECO:0007669"/>
    <property type="project" value="TreeGrafter"/>
</dbReference>
<evidence type="ECO:0000256" key="3">
    <source>
        <dbReference type="ARBA" id="ARBA00022833"/>
    </source>
</evidence>
<keyword evidence="1" id="KW-0479">Metal-binding</keyword>
<dbReference type="PANTHER" id="PTHR31948:SF119">
    <property type="entry name" value="ZINC-FINGER HOMEODOMAIN PROTEIN 6-LIKE"/>
    <property type="match status" value="1"/>
</dbReference>
<dbReference type="AlphaFoldDB" id="A0A7C8YTP6"/>
<dbReference type="PROSITE" id="PS51523">
    <property type="entry name" value="ZF_HD_DIMER"/>
    <property type="match status" value="1"/>
</dbReference>
<keyword evidence="3" id="KW-0862">Zinc</keyword>
<dbReference type="NCBIfam" id="TIGR01566">
    <property type="entry name" value="ZF_HD_prot_N"/>
    <property type="match status" value="1"/>
</dbReference>
<sequence length="237" mass="26294">MILKRQVSGLLWLPDVNAWKITRECDLNVAIVDKVIKHCGLHTLDFSAFILPFSEFEPEPYTVLKHLLVKVLDGCGEFMPAGEDGTTEALKCAACSCHRNFHRREADGDTTTTSMRPPLLLPPPPSTANCYISFTGTTPTLKPQKNPTIRPLTLPPHLHHHYHPPRAPVMVALGGGAAAESSSEDRAENFTVGGDGVLKKRFRTKFTAEQKEKMAEFAKRIGWRILKQNEGESAELL</sequence>
<dbReference type="Pfam" id="PF04770">
    <property type="entry name" value="ZF-HD_dimer"/>
    <property type="match status" value="1"/>
</dbReference>
<dbReference type="GO" id="GO:0008270">
    <property type="term" value="F:zinc ion binding"/>
    <property type="evidence" value="ECO:0007669"/>
    <property type="project" value="UniProtKB-KW"/>
</dbReference>
<feature type="domain" description="ZF-HD dimerization-type" evidence="4">
    <location>
        <begin position="56"/>
        <end position="105"/>
    </location>
</feature>
<dbReference type="SUPFAM" id="SSF46689">
    <property type="entry name" value="Homeodomain-like"/>
    <property type="match status" value="1"/>
</dbReference>
<keyword evidence="2" id="KW-0863">Zinc-finger</keyword>
<dbReference type="PANTHER" id="PTHR31948">
    <property type="entry name" value="ZINC-FINGER HOMEODOMAIN PROTEIN 2"/>
    <property type="match status" value="1"/>
</dbReference>
<dbReference type="GO" id="GO:0005634">
    <property type="term" value="C:nucleus"/>
    <property type="evidence" value="ECO:0007669"/>
    <property type="project" value="TreeGrafter"/>
</dbReference>
<dbReference type="InterPro" id="IPR009057">
    <property type="entry name" value="Homeodomain-like_sf"/>
</dbReference>
<dbReference type="GO" id="GO:0003700">
    <property type="term" value="F:DNA-binding transcription factor activity"/>
    <property type="evidence" value="ECO:0007669"/>
    <property type="project" value="TreeGrafter"/>
</dbReference>
<organism evidence="5">
    <name type="scientific">Opuntia streptacantha</name>
    <name type="common">Prickly pear cactus</name>
    <name type="synonym">Opuntia cardona</name>
    <dbReference type="NCBI Taxonomy" id="393608"/>
    <lineage>
        <taxon>Eukaryota</taxon>
        <taxon>Viridiplantae</taxon>
        <taxon>Streptophyta</taxon>
        <taxon>Embryophyta</taxon>
        <taxon>Tracheophyta</taxon>
        <taxon>Spermatophyta</taxon>
        <taxon>Magnoliopsida</taxon>
        <taxon>eudicotyledons</taxon>
        <taxon>Gunneridae</taxon>
        <taxon>Pentapetalae</taxon>
        <taxon>Caryophyllales</taxon>
        <taxon>Cactineae</taxon>
        <taxon>Cactaceae</taxon>
        <taxon>Opuntioideae</taxon>
        <taxon>Opuntia</taxon>
    </lineage>
</organism>
<evidence type="ECO:0000313" key="5">
    <source>
        <dbReference type="EMBL" id="MBA4626359.1"/>
    </source>
</evidence>
<reference evidence="5" key="1">
    <citation type="journal article" date="2013" name="J. Plant Res.">
        <title>Effect of fungi and light on seed germination of three Opuntia species from semiarid lands of central Mexico.</title>
        <authorList>
            <person name="Delgado-Sanchez P."/>
            <person name="Jimenez-Bremont J.F."/>
            <person name="Guerrero-Gonzalez Mde L."/>
            <person name="Flores J."/>
        </authorList>
    </citation>
    <scope>NUCLEOTIDE SEQUENCE</scope>
    <source>
        <tissue evidence="5">Cladode</tissue>
    </source>
</reference>
<evidence type="ECO:0000256" key="2">
    <source>
        <dbReference type="ARBA" id="ARBA00022771"/>
    </source>
</evidence>
<reference evidence="5" key="2">
    <citation type="submission" date="2020-07" db="EMBL/GenBank/DDBJ databases">
        <authorList>
            <person name="Vera ALvarez R."/>
            <person name="Arias-Moreno D.M."/>
            <person name="Jimenez-Jacinto V."/>
            <person name="Jimenez-Bremont J.F."/>
            <person name="Swaminathan K."/>
            <person name="Moose S.P."/>
            <person name="Guerrero-Gonzalez M.L."/>
            <person name="Marino-Ramirez L."/>
            <person name="Landsman D."/>
            <person name="Rodriguez-Kessler M."/>
            <person name="Delgado-Sanchez P."/>
        </authorList>
    </citation>
    <scope>NUCLEOTIDE SEQUENCE</scope>
    <source>
        <tissue evidence="5">Cladode</tissue>
    </source>
</reference>
<protein>
    <recommendedName>
        <fullName evidence="4">ZF-HD dimerization-type domain-containing protein</fullName>
    </recommendedName>
</protein>
<dbReference type="GO" id="GO:0000976">
    <property type="term" value="F:transcription cis-regulatory region binding"/>
    <property type="evidence" value="ECO:0007669"/>
    <property type="project" value="TreeGrafter"/>
</dbReference>
<evidence type="ECO:0000256" key="1">
    <source>
        <dbReference type="ARBA" id="ARBA00022723"/>
    </source>
</evidence>
<dbReference type="EMBL" id="GISG01056296">
    <property type="protein sequence ID" value="MBA4626359.1"/>
    <property type="molecule type" value="Transcribed_RNA"/>
</dbReference>
<dbReference type="InterPro" id="IPR006456">
    <property type="entry name" value="ZF_HD_homeobox_Cys/His_dimer"/>
</dbReference>
<name>A0A7C8YTP6_OPUST</name>